<dbReference type="PROSITE" id="PS00092">
    <property type="entry name" value="N6_MTASE"/>
    <property type="match status" value="1"/>
</dbReference>
<keyword evidence="3" id="KW-1185">Reference proteome</keyword>
<evidence type="ECO:0000313" key="3">
    <source>
        <dbReference type="Proteomes" id="UP000193648"/>
    </source>
</evidence>
<dbReference type="InterPro" id="IPR029063">
    <property type="entry name" value="SAM-dependent_MTases_sf"/>
</dbReference>
<dbReference type="GO" id="GO:0003676">
    <property type="term" value="F:nucleic acid binding"/>
    <property type="evidence" value="ECO:0007669"/>
    <property type="project" value="InterPro"/>
</dbReference>
<reference evidence="2 3" key="1">
    <citation type="submission" date="2016-07" db="EMBL/GenBank/DDBJ databases">
        <title>Pervasive Adenine N6-methylation of Active Genes in Fungi.</title>
        <authorList>
            <consortium name="DOE Joint Genome Institute"/>
            <person name="Mondo S.J."/>
            <person name="Dannebaum R.O."/>
            <person name="Kuo R.C."/>
            <person name="Labutti K."/>
            <person name="Haridas S."/>
            <person name="Kuo A."/>
            <person name="Salamov A."/>
            <person name="Ahrendt S.R."/>
            <person name="Lipzen A."/>
            <person name="Sullivan W."/>
            <person name="Andreopoulos W.B."/>
            <person name="Clum A."/>
            <person name="Lindquist E."/>
            <person name="Daum C."/>
            <person name="Ramamoorthy G.K."/>
            <person name="Gryganskyi A."/>
            <person name="Culley D."/>
            <person name="Magnuson J.K."/>
            <person name="James T.Y."/>
            <person name="O'Malley M.A."/>
            <person name="Stajich J.E."/>
            <person name="Spatafora J.W."/>
            <person name="Visel A."/>
            <person name="Grigoriev I.V."/>
        </authorList>
    </citation>
    <scope>NUCLEOTIDE SEQUENCE [LARGE SCALE GENOMIC DNA]</scope>
    <source>
        <strain evidence="2 3">NRRL 3116</strain>
    </source>
</reference>
<dbReference type="EMBL" id="MCFF01000026">
    <property type="protein sequence ID" value="ORZ12070.1"/>
    <property type="molecule type" value="Genomic_DNA"/>
</dbReference>
<dbReference type="OrthoDB" id="61116at2759"/>
<dbReference type="GeneID" id="33562735"/>
<organism evidence="2 3">
    <name type="scientific">Lobosporangium transversale</name>
    <dbReference type="NCBI Taxonomy" id="64571"/>
    <lineage>
        <taxon>Eukaryota</taxon>
        <taxon>Fungi</taxon>
        <taxon>Fungi incertae sedis</taxon>
        <taxon>Mucoromycota</taxon>
        <taxon>Mortierellomycotina</taxon>
        <taxon>Mortierellomycetes</taxon>
        <taxon>Mortierellales</taxon>
        <taxon>Mortierellaceae</taxon>
        <taxon>Lobosporangium</taxon>
    </lineage>
</organism>
<dbReference type="InParanoid" id="A0A1Y2GK21"/>
<dbReference type="PROSITE" id="PS51143">
    <property type="entry name" value="MT_A70"/>
    <property type="match status" value="1"/>
</dbReference>
<dbReference type="PANTHER" id="PTHR12829:SF4">
    <property type="entry name" value="N(6)-ADENINE-SPECIFIC METHYLTRANSFERASE METTL4"/>
    <property type="match status" value="1"/>
</dbReference>
<dbReference type="GO" id="GO:0005634">
    <property type="term" value="C:nucleus"/>
    <property type="evidence" value="ECO:0007669"/>
    <property type="project" value="TreeGrafter"/>
</dbReference>
<gene>
    <name evidence="2" type="ORF">BCR41DRAFT_308073</name>
</gene>
<accession>A0A1Y2GK21</accession>
<dbReference type="AlphaFoldDB" id="A0A1Y2GK21"/>
<dbReference type="RefSeq" id="XP_021879935.1">
    <property type="nucleotide sequence ID" value="XM_022020891.1"/>
</dbReference>
<dbReference type="Pfam" id="PF05063">
    <property type="entry name" value="MT-A70"/>
    <property type="match status" value="1"/>
</dbReference>
<sequence length="268" mass="30415">MLHESTVSVLDRLILISHISLQTYLLAKDREGFDIIVMDPPWQNASVDRMSHYRTMDLYELFKIPIPDLLKANGSNVGGIVAVWITNKAKVKRVVVEKLFPAWGLDLVAHWFWLKVTTKGEPVLSLSNSHRRAYEGVLIGRQRQGSKLSNKTMHETSASNPVNRLLVSIPAQHSRKPSLNALIEEEFFTSKLESRADRDRNAYVDSEALVKKPLYRLELFARNLEEGVLSWGNEPLRYQYCGRGASNSQVVQDGYLIPCPIQSELVSQ</sequence>
<dbReference type="InterPro" id="IPR007757">
    <property type="entry name" value="MT-A70-like"/>
</dbReference>
<dbReference type="PANTHER" id="PTHR12829">
    <property type="entry name" value="N6-ADENOSINE-METHYLTRANSFERASE"/>
    <property type="match status" value="1"/>
</dbReference>
<dbReference type="GO" id="GO:0032259">
    <property type="term" value="P:methylation"/>
    <property type="evidence" value="ECO:0007669"/>
    <property type="project" value="InterPro"/>
</dbReference>
<dbReference type="Proteomes" id="UP000193648">
    <property type="component" value="Unassembled WGS sequence"/>
</dbReference>
<dbReference type="SUPFAM" id="SSF53335">
    <property type="entry name" value="S-adenosyl-L-methionine-dependent methyltransferases"/>
    <property type="match status" value="1"/>
</dbReference>
<dbReference type="InterPro" id="IPR002052">
    <property type="entry name" value="DNA_methylase_N6_adenine_CS"/>
</dbReference>
<proteinExistence type="inferred from homology"/>
<evidence type="ECO:0000256" key="1">
    <source>
        <dbReference type="PROSITE-ProRule" id="PRU00489"/>
    </source>
</evidence>
<dbReference type="GO" id="GO:0008168">
    <property type="term" value="F:methyltransferase activity"/>
    <property type="evidence" value="ECO:0007669"/>
    <property type="project" value="InterPro"/>
</dbReference>
<comment type="similarity">
    <text evidence="1">Belongs to the MT-A70-like family.</text>
</comment>
<name>A0A1Y2GK21_9FUNG</name>
<dbReference type="STRING" id="64571.A0A1Y2GK21"/>
<protein>
    <submittedName>
        <fullName evidence="2">MT-A70-domain-containing protein</fullName>
    </submittedName>
</protein>
<comment type="caution">
    <text evidence="2">The sequence shown here is derived from an EMBL/GenBank/DDBJ whole genome shotgun (WGS) entry which is preliminary data.</text>
</comment>
<evidence type="ECO:0000313" key="2">
    <source>
        <dbReference type="EMBL" id="ORZ12070.1"/>
    </source>
</evidence>